<dbReference type="EMBL" id="JWIN03000016">
    <property type="protein sequence ID" value="KAB1265520.1"/>
    <property type="molecule type" value="Genomic_DNA"/>
</dbReference>
<dbReference type="Pfam" id="PF05971">
    <property type="entry name" value="Methyltransf_10"/>
    <property type="match status" value="1"/>
</dbReference>
<dbReference type="PANTHER" id="PTHR13393:SF0">
    <property type="entry name" value="RNA N6-ADENOSINE-METHYLTRANSFERASE METTL16"/>
    <property type="match status" value="1"/>
</dbReference>
<proteinExistence type="predicted"/>
<dbReference type="Gene3D" id="3.40.50.150">
    <property type="entry name" value="Vaccinia Virus protein VP39"/>
    <property type="match status" value="1"/>
</dbReference>
<comment type="caution">
    <text evidence="4">The sequence shown here is derived from an EMBL/GenBank/DDBJ whole genome shotgun (WGS) entry which is preliminary data.</text>
</comment>
<dbReference type="GO" id="GO:0070475">
    <property type="term" value="P:rRNA base methylation"/>
    <property type="evidence" value="ECO:0007669"/>
    <property type="project" value="TreeGrafter"/>
</dbReference>
<evidence type="ECO:0000256" key="3">
    <source>
        <dbReference type="SAM" id="MobiDB-lite"/>
    </source>
</evidence>
<dbReference type="PANTHER" id="PTHR13393">
    <property type="entry name" value="SAM-DEPENDENT METHYLTRANSFERASE"/>
    <property type="match status" value="1"/>
</dbReference>
<feature type="region of interest" description="Disordered" evidence="3">
    <location>
        <begin position="151"/>
        <end position="253"/>
    </location>
</feature>
<protein>
    <submittedName>
        <fullName evidence="4">RNA N6-adenosine-methyltransferase METTL16</fullName>
    </submittedName>
</protein>
<name>A0A5N4D380_CAMDR</name>
<evidence type="ECO:0000313" key="5">
    <source>
        <dbReference type="Proteomes" id="UP000299084"/>
    </source>
</evidence>
<dbReference type="GO" id="GO:0008168">
    <property type="term" value="F:methyltransferase activity"/>
    <property type="evidence" value="ECO:0007669"/>
    <property type="project" value="UniProtKB-KW"/>
</dbReference>
<keyword evidence="5" id="KW-1185">Reference proteome</keyword>
<reference evidence="4 5" key="1">
    <citation type="journal article" date="2019" name="Mol. Ecol. Resour.">
        <title>Improving Illumina assemblies with Hi-C and long reads: an example with the North African dromedary.</title>
        <authorList>
            <person name="Elbers J.P."/>
            <person name="Rogers M.F."/>
            <person name="Perelman P.L."/>
            <person name="Proskuryakova A.A."/>
            <person name="Serdyukova N.A."/>
            <person name="Johnson W.E."/>
            <person name="Horin P."/>
            <person name="Corander J."/>
            <person name="Murphy D."/>
            <person name="Burger P.A."/>
        </authorList>
    </citation>
    <scope>NUCLEOTIDE SEQUENCE [LARGE SCALE GENOMIC DNA]</scope>
    <source>
        <strain evidence="4">Drom800</strain>
        <tissue evidence="4">Blood</tissue>
    </source>
</reference>
<dbReference type="AlphaFoldDB" id="A0A5N4D380"/>
<dbReference type="Proteomes" id="UP000299084">
    <property type="component" value="Unassembled WGS sequence"/>
</dbReference>
<evidence type="ECO:0000313" key="4">
    <source>
        <dbReference type="EMBL" id="KAB1265520.1"/>
    </source>
</evidence>
<feature type="compositionally biased region" description="Acidic residues" evidence="3">
    <location>
        <begin position="207"/>
        <end position="216"/>
    </location>
</feature>
<accession>A0A5N4D380</accession>
<organism evidence="4 5">
    <name type="scientific">Camelus dromedarius</name>
    <name type="common">Dromedary</name>
    <name type="synonym">Arabian camel</name>
    <dbReference type="NCBI Taxonomy" id="9838"/>
    <lineage>
        <taxon>Eukaryota</taxon>
        <taxon>Metazoa</taxon>
        <taxon>Chordata</taxon>
        <taxon>Craniata</taxon>
        <taxon>Vertebrata</taxon>
        <taxon>Euteleostomi</taxon>
        <taxon>Mammalia</taxon>
        <taxon>Eutheria</taxon>
        <taxon>Laurasiatheria</taxon>
        <taxon>Artiodactyla</taxon>
        <taxon>Tylopoda</taxon>
        <taxon>Camelidae</taxon>
        <taxon>Camelus</taxon>
    </lineage>
</organism>
<dbReference type="STRING" id="9838.ENSCDRP00005011644"/>
<keyword evidence="2 4" id="KW-0808">Transferase</keyword>
<dbReference type="InterPro" id="IPR010286">
    <property type="entry name" value="METTL16/RlmF"/>
</dbReference>
<sequence>MSKQEQDDFSEKGLRCGVPKVAYTEFCQGRTMRWALAWSFYDDVTVPSPPSKRRKLEKPRKPITFVVLESVMKELSLKASSLGSETVEGIVVVTTWIEKILTDLKVQHKRVPCGKEEVSLFLTAVENSWIHLRRKKRDRVRQLREVPRAPKNVIQALEEKKSTPKECGSSQDLASGPGESAPCALQEGESATVEGHGPNQDSLSQDENPEPMEDERSEEKGEMEVLEGCKGSGHGAQDREASEQFSSPVSEKGNHLQGVAGRYLFKCLINVKKEVDDALVEMHWVEGQNRDLMNQLCTYIRNQIFRLVAS</sequence>
<keyword evidence="1 4" id="KW-0489">Methyltransferase</keyword>
<evidence type="ECO:0000256" key="2">
    <source>
        <dbReference type="ARBA" id="ARBA00022679"/>
    </source>
</evidence>
<dbReference type="InterPro" id="IPR029063">
    <property type="entry name" value="SAM-dependent_MTases_sf"/>
</dbReference>
<dbReference type="GO" id="GO:0005634">
    <property type="term" value="C:nucleus"/>
    <property type="evidence" value="ECO:0007669"/>
    <property type="project" value="TreeGrafter"/>
</dbReference>
<evidence type="ECO:0000256" key="1">
    <source>
        <dbReference type="ARBA" id="ARBA00022603"/>
    </source>
</evidence>
<gene>
    <name evidence="4" type="ORF">Cadr_000019472</name>
</gene>